<reference evidence="2" key="1">
    <citation type="journal article" date="2019" name="Int. J. Syst. Evol. Microbiol.">
        <title>The Global Catalogue of Microorganisms (GCM) 10K type strain sequencing project: providing services to taxonomists for standard genome sequencing and annotation.</title>
        <authorList>
            <consortium name="The Broad Institute Genomics Platform"/>
            <consortium name="The Broad Institute Genome Sequencing Center for Infectious Disease"/>
            <person name="Wu L."/>
            <person name="Ma J."/>
        </authorList>
    </citation>
    <scope>NUCLEOTIDE SEQUENCE [LARGE SCALE GENOMIC DNA]</scope>
    <source>
        <strain evidence="2">ZS-35-S2</strain>
    </source>
</reference>
<gene>
    <name evidence="1" type="ORF">ACFSKQ_17625</name>
</gene>
<dbReference type="InterPro" id="IPR000015">
    <property type="entry name" value="Fimb_usher"/>
</dbReference>
<protein>
    <submittedName>
        <fullName evidence="1">Fimbria/pilus outer membrane usher protein</fullName>
    </submittedName>
</protein>
<dbReference type="RefSeq" id="WP_209738265.1">
    <property type="nucleotide sequence ID" value="NZ_CP072611.1"/>
</dbReference>
<sequence length="842" mass="88488">MFWCDIRSRWSSRAADVRQHDAIGLVLVAILSFGAAPLGGQALAAAMPVDPMDLPVAGAPALDPMDVPYDPMDMPTGAAAELYLEVFVNGTSTRKVVPFTPLPQGGFALAQDELRAVGLLPAEAALGDDGLVHLDRLAEVVAVYDEATQSMHFSAGDAQRVTRVIDASKGPKEEQEPRAAPRSGWGMLMNYSLYASSGDGGIGDIHAFQGASGAFEGRLFSPYGVFEQTFVASAARQDAYRSTRLDTSWTYSDPETMRRYRLGDLITGGLSWTRPARLAGAQVQRNFDLRPDLVTLAVPGLSGSAALPSTVDVFVNGARRFSREIEPGPFRLTNLPVVTGAGTARVVVRDASGQETTSESAFFASSQLLATGLFDYSAEIGFGRTGFGVESMGYDERPMGSGSVRYGLNEGLTLEGHLEGGADLANGGAGIVAAVRSLGTVSLALSGSHSKFGTGYQANASAETQLGAVKLQARAQASFDDYHDIASIIDAAQKADDGLFPLSAGRLKSVAQASATLPLIVDPSSVNVSFTRTETFEGEVANVLGLSYSRSLPRRSTVFASGFADLERGDFGVYAGLNISFGDGYSASSSVTSNGEELVAGLSLARNGGREVGDYGWQIDMSEGGPSARRAARGRYKASAAEMRAGLEQRGGDVRATGQMDGAVVLADRDIFFANTIHDSFAVVDVGVPDVLVEHENRPVGRTGKGGKLLVPGLRSYEDNRISIDPRDLPLDTGLDSTREIVTPADRSGVVVTFGGAAASASALVSFRDEAGNPIELGATGHMGDAAFMIGYDGEAYLENLAPTNSVTIERLDGRRCLAQFPYSPQGGAQVSIRGVTCTARA</sequence>
<evidence type="ECO:0000313" key="2">
    <source>
        <dbReference type="Proteomes" id="UP001597371"/>
    </source>
</evidence>
<keyword evidence="2" id="KW-1185">Reference proteome</keyword>
<comment type="caution">
    <text evidence="1">The sequence shown here is derived from an EMBL/GenBank/DDBJ whole genome shotgun (WGS) entry which is preliminary data.</text>
</comment>
<dbReference type="EMBL" id="JBHUIJ010000028">
    <property type="protein sequence ID" value="MFD2239271.1"/>
    <property type="molecule type" value="Genomic_DNA"/>
</dbReference>
<dbReference type="Gene3D" id="2.60.40.3110">
    <property type="match status" value="1"/>
</dbReference>
<name>A0ABW5CSJ6_9HYPH</name>
<accession>A0ABW5CSJ6</accession>
<evidence type="ECO:0000313" key="1">
    <source>
        <dbReference type="EMBL" id="MFD2239271.1"/>
    </source>
</evidence>
<dbReference type="Gene3D" id="2.60.40.2610">
    <property type="entry name" value="Outer membrane usher protein FimD, plug domain"/>
    <property type="match status" value="1"/>
</dbReference>
<organism evidence="1 2">
    <name type="scientific">Aureimonas populi</name>
    <dbReference type="NCBI Taxonomy" id="1701758"/>
    <lineage>
        <taxon>Bacteria</taxon>
        <taxon>Pseudomonadati</taxon>
        <taxon>Pseudomonadota</taxon>
        <taxon>Alphaproteobacteria</taxon>
        <taxon>Hyphomicrobiales</taxon>
        <taxon>Aurantimonadaceae</taxon>
        <taxon>Aureimonas</taxon>
    </lineage>
</organism>
<dbReference type="PANTHER" id="PTHR30451">
    <property type="entry name" value="OUTER MEMBRANE USHER PROTEIN"/>
    <property type="match status" value="1"/>
</dbReference>
<dbReference type="PANTHER" id="PTHR30451:SF5">
    <property type="entry name" value="SLR0019 PROTEIN"/>
    <property type="match status" value="1"/>
</dbReference>
<dbReference type="Pfam" id="PF00577">
    <property type="entry name" value="Usher"/>
    <property type="match status" value="1"/>
</dbReference>
<dbReference type="InterPro" id="IPR042186">
    <property type="entry name" value="FimD_plug_dom"/>
</dbReference>
<dbReference type="Proteomes" id="UP001597371">
    <property type="component" value="Unassembled WGS sequence"/>
</dbReference>
<proteinExistence type="predicted"/>